<dbReference type="PIRSF" id="PIRSF000894">
    <property type="entry name" value="Acid_phosphatase"/>
    <property type="match status" value="1"/>
</dbReference>
<dbReference type="GO" id="GO:0009277">
    <property type="term" value="C:fungal-type cell wall"/>
    <property type="evidence" value="ECO:0007669"/>
    <property type="project" value="TreeGrafter"/>
</dbReference>
<keyword evidence="2" id="KW-0325">Glycoprotein</keyword>
<dbReference type="InterPro" id="IPR000560">
    <property type="entry name" value="His_Pase_clade-2"/>
</dbReference>
<dbReference type="InterPro" id="IPR029033">
    <property type="entry name" value="His_PPase_superfam"/>
</dbReference>
<evidence type="ECO:0000313" key="6">
    <source>
        <dbReference type="Proteomes" id="UP000027265"/>
    </source>
</evidence>
<accession>A0A067Q501</accession>
<protein>
    <recommendedName>
        <fullName evidence="7">Phosphoglycerate mutase-like protein</fullName>
    </recommendedName>
</protein>
<dbReference type="Pfam" id="PF00328">
    <property type="entry name" value="His_Phos_2"/>
    <property type="match status" value="1"/>
</dbReference>
<feature type="disulfide bond" evidence="3">
    <location>
        <begin position="78"/>
        <end position="408"/>
    </location>
</feature>
<name>A0A067Q501_9AGAM</name>
<dbReference type="Gene3D" id="3.40.50.1240">
    <property type="entry name" value="Phosphoglycerate mutase-like"/>
    <property type="match status" value="1"/>
</dbReference>
<reference evidence="6" key="1">
    <citation type="journal article" date="2014" name="Proc. Natl. Acad. Sci. U.S.A.">
        <title>Extensive sampling of basidiomycete genomes demonstrates inadequacy of the white-rot/brown-rot paradigm for wood decay fungi.</title>
        <authorList>
            <person name="Riley R."/>
            <person name="Salamov A.A."/>
            <person name="Brown D.W."/>
            <person name="Nagy L.G."/>
            <person name="Floudas D."/>
            <person name="Held B.W."/>
            <person name="Levasseur A."/>
            <person name="Lombard V."/>
            <person name="Morin E."/>
            <person name="Otillar R."/>
            <person name="Lindquist E.A."/>
            <person name="Sun H."/>
            <person name="LaButti K.M."/>
            <person name="Schmutz J."/>
            <person name="Jabbour D."/>
            <person name="Luo H."/>
            <person name="Baker S.E."/>
            <person name="Pisabarro A.G."/>
            <person name="Walton J.D."/>
            <person name="Blanchette R.A."/>
            <person name="Henrissat B."/>
            <person name="Martin F."/>
            <person name="Cullen D."/>
            <person name="Hibbett D.S."/>
            <person name="Grigoriev I.V."/>
        </authorList>
    </citation>
    <scope>NUCLEOTIDE SEQUENCE [LARGE SCALE GENOMIC DNA]</scope>
    <source>
        <strain evidence="6">MUCL 33604</strain>
    </source>
</reference>
<dbReference type="HOGENOM" id="CLU_020880_3_1_1"/>
<dbReference type="Proteomes" id="UP000027265">
    <property type="component" value="Unassembled WGS sequence"/>
</dbReference>
<evidence type="ECO:0000256" key="1">
    <source>
        <dbReference type="ARBA" id="ARBA00022801"/>
    </source>
</evidence>
<dbReference type="PANTHER" id="PTHR20963">
    <property type="entry name" value="MULTIPLE INOSITOL POLYPHOSPHATE PHOSPHATASE-RELATED"/>
    <property type="match status" value="1"/>
</dbReference>
<dbReference type="InParanoid" id="A0A067Q501"/>
<evidence type="ECO:0000313" key="5">
    <source>
        <dbReference type="EMBL" id="KDQ62133.1"/>
    </source>
</evidence>
<dbReference type="SUPFAM" id="SSF53254">
    <property type="entry name" value="Phosphoglycerate mutase-like"/>
    <property type="match status" value="1"/>
</dbReference>
<dbReference type="InterPro" id="IPR016274">
    <property type="entry name" value="Histidine_acid_Pase_euk"/>
</dbReference>
<keyword evidence="3" id="KW-1015">Disulfide bond</keyword>
<feature type="disulfide bond" evidence="3">
    <location>
        <begin position="434"/>
        <end position="442"/>
    </location>
</feature>
<evidence type="ECO:0000256" key="2">
    <source>
        <dbReference type="ARBA" id="ARBA00023180"/>
    </source>
</evidence>
<feature type="disulfide bond" evidence="3">
    <location>
        <begin position="271"/>
        <end position="284"/>
    </location>
</feature>
<dbReference type="EMBL" id="KL197711">
    <property type="protein sequence ID" value="KDQ62133.1"/>
    <property type="molecule type" value="Genomic_DNA"/>
</dbReference>
<evidence type="ECO:0000256" key="4">
    <source>
        <dbReference type="SAM" id="SignalP"/>
    </source>
</evidence>
<evidence type="ECO:0008006" key="7">
    <source>
        <dbReference type="Google" id="ProtNLM"/>
    </source>
</evidence>
<dbReference type="OrthoDB" id="6509975at2759"/>
<keyword evidence="6" id="KW-1185">Reference proteome</keyword>
<dbReference type="CDD" id="cd07061">
    <property type="entry name" value="HP_HAP_like"/>
    <property type="match status" value="1"/>
</dbReference>
<feature type="signal peptide" evidence="4">
    <location>
        <begin position="1"/>
        <end position="17"/>
    </location>
</feature>
<dbReference type="PANTHER" id="PTHR20963:SF14">
    <property type="entry name" value="ACID PHOSPHATASE, PUTATIVE-RELATED"/>
    <property type="match status" value="1"/>
</dbReference>
<proteinExistence type="predicted"/>
<dbReference type="FunCoup" id="A0A067Q501">
    <property type="interactions" value="200"/>
</dbReference>
<organism evidence="5 6">
    <name type="scientific">Jaapia argillacea MUCL 33604</name>
    <dbReference type="NCBI Taxonomy" id="933084"/>
    <lineage>
        <taxon>Eukaryota</taxon>
        <taxon>Fungi</taxon>
        <taxon>Dikarya</taxon>
        <taxon>Basidiomycota</taxon>
        <taxon>Agaricomycotina</taxon>
        <taxon>Agaricomycetes</taxon>
        <taxon>Agaricomycetidae</taxon>
        <taxon>Jaapiales</taxon>
        <taxon>Jaapiaceae</taxon>
        <taxon>Jaapia</taxon>
    </lineage>
</organism>
<dbReference type="GO" id="GO:0003993">
    <property type="term" value="F:acid phosphatase activity"/>
    <property type="evidence" value="ECO:0007669"/>
    <property type="project" value="TreeGrafter"/>
</dbReference>
<keyword evidence="4" id="KW-0732">Signal</keyword>
<gene>
    <name evidence="5" type="ORF">JAAARDRAFT_189502</name>
</gene>
<dbReference type="STRING" id="933084.A0A067Q501"/>
<dbReference type="AlphaFoldDB" id="A0A067Q501"/>
<sequence length="483" mass="53122">MLSIWILLGTLVADTLALPYSSEITHQARSNLPIPHNRRQIIEGPGGYHFNVLEHLTGIGPYFDAPGVQLNPSPPSQCVVSKATYLVRHSNIYANAFDYKTFLGPFLQKLGNVTDKSIFSKSSNLTFLANYTSPVTNTTEQIEKMTPSGGQAAKAFGGVIRNLYPNLLQPTNNGSFRVWSASASRDMDTTRAFIEGLSNGAQLVEVYEGENDSADSLTPHESCPNFDSSLGSVQSGAWQKKYTAPIIDRFHLDVPGFNFTASDIVAMQELCGYDTVINNHSDFCNLFSPQEWLEFEYANDLMYFYSIGYGNPIAPQLGLPWVRSSLDILESANQISSTFNQSLYISFTHREEPPLILTALGLFNNSGYYPTVDVNTTMPSTEINYSREWKTSQILPFLGHVGIERLDCVNRTSRLQESFVRVLVNSAPIPIPGCQDGPGESCGLAAFGDYIGERIKLYGDFIGACGINGTVANRTDLLSICDA</sequence>
<keyword evidence="1" id="KW-0378">Hydrolase</keyword>
<evidence type="ECO:0000256" key="3">
    <source>
        <dbReference type="PIRSR" id="PIRSR000894-2"/>
    </source>
</evidence>
<feature type="chain" id="PRO_5001647261" description="Phosphoglycerate mutase-like protein" evidence="4">
    <location>
        <begin position="18"/>
        <end position="483"/>
    </location>
</feature>